<protein>
    <recommendedName>
        <fullName evidence="1">Beta-lactamase-related domain-containing protein</fullName>
    </recommendedName>
</protein>
<sequence length="394" mass="42563">MFLRQGLPAIAVIAALGLWLTACMEDKIPDEGRIVAAQAERNAAAPQGATKAAKLDAIFTRAMEEDGFMGHVIITHHGEVMFAKGYGFADIEAGLEHDVDVPFPIASVTKQWTSAVAFLLAEKGVLELDNSANQYLGEACSLPQGSATLRQLMAHRSGLARDEEFYRTLGDGAALLGPVDSLTEIICTLPQRGDPGIEFIYRRTDTIVLQTVIEQVTSRPFAELLQTELLEPLGMTASGMMPPAPRPAGMMAGYVRIGGDYVAEEYPRYLTAAAGGLSTPRDMAVWNTAISEAPLFDSIRDEWLRGDGAIGYTGAGQWVFPYSTGAGRWLMTAERQGQTGAIHNANAVRLQDGYTFNLVSNVGGPDLEKIYTRRGLVNDAIRILLSEETARPAQ</sequence>
<dbReference type="Proteomes" id="UP000613582">
    <property type="component" value="Unassembled WGS sequence"/>
</dbReference>
<comment type="caution">
    <text evidence="2">The sequence shown here is derived from an EMBL/GenBank/DDBJ whole genome shotgun (WGS) entry which is preliminary data.</text>
</comment>
<feature type="domain" description="Beta-lactamase-related" evidence="1">
    <location>
        <begin position="55"/>
        <end position="366"/>
    </location>
</feature>
<dbReference type="AlphaFoldDB" id="A0A8J2V6N9"/>
<name>A0A8J2V6N9_9PROT</name>
<keyword evidence="3" id="KW-1185">Reference proteome</keyword>
<reference evidence="2" key="1">
    <citation type="journal article" date="2014" name="Int. J. Syst. Evol. Microbiol.">
        <title>Complete genome sequence of Corynebacterium casei LMG S-19264T (=DSM 44701T), isolated from a smear-ripened cheese.</title>
        <authorList>
            <consortium name="US DOE Joint Genome Institute (JGI-PGF)"/>
            <person name="Walter F."/>
            <person name="Albersmeier A."/>
            <person name="Kalinowski J."/>
            <person name="Ruckert C."/>
        </authorList>
    </citation>
    <scope>NUCLEOTIDE SEQUENCE</scope>
    <source>
        <strain evidence="2">CGMCC 1.12921</strain>
    </source>
</reference>
<dbReference type="PROSITE" id="PS51257">
    <property type="entry name" value="PROKAR_LIPOPROTEIN"/>
    <property type="match status" value="1"/>
</dbReference>
<evidence type="ECO:0000313" key="3">
    <source>
        <dbReference type="Proteomes" id="UP000613582"/>
    </source>
</evidence>
<evidence type="ECO:0000313" key="2">
    <source>
        <dbReference type="EMBL" id="GGD16214.1"/>
    </source>
</evidence>
<accession>A0A8J2V6N9</accession>
<dbReference type="SUPFAM" id="SSF56601">
    <property type="entry name" value="beta-lactamase/transpeptidase-like"/>
    <property type="match status" value="1"/>
</dbReference>
<dbReference type="InterPro" id="IPR012338">
    <property type="entry name" value="Beta-lactam/transpept-like"/>
</dbReference>
<proteinExistence type="predicted"/>
<dbReference type="Pfam" id="PF00144">
    <property type="entry name" value="Beta-lactamase"/>
    <property type="match status" value="1"/>
</dbReference>
<reference evidence="2" key="2">
    <citation type="submission" date="2020-09" db="EMBL/GenBank/DDBJ databases">
        <authorList>
            <person name="Sun Q."/>
            <person name="Zhou Y."/>
        </authorList>
    </citation>
    <scope>NUCLEOTIDE SEQUENCE</scope>
    <source>
        <strain evidence="2">CGMCC 1.12921</strain>
    </source>
</reference>
<dbReference type="PANTHER" id="PTHR46825:SF9">
    <property type="entry name" value="BETA-LACTAMASE-RELATED DOMAIN-CONTAINING PROTEIN"/>
    <property type="match status" value="1"/>
</dbReference>
<evidence type="ECO:0000259" key="1">
    <source>
        <dbReference type="Pfam" id="PF00144"/>
    </source>
</evidence>
<gene>
    <name evidence="2" type="ORF">GCM10011342_26230</name>
</gene>
<dbReference type="PANTHER" id="PTHR46825">
    <property type="entry name" value="D-ALANYL-D-ALANINE-CARBOXYPEPTIDASE/ENDOPEPTIDASE AMPH"/>
    <property type="match status" value="1"/>
</dbReference>
<dbReference type="InterPro" id="IPR050491">
    <property type="entry name" value="AmpC-like"/>
</dbReference>
<dbReference type="RefSeq" id="WP_188157980.1">
    <property type="nucleotide sequence ID" value="NZ_BMGH01000001.1"/>
</dbReference>
<dbReference type="Gene3D" id="3.40.710.10">
    <property type="entry name" value="DD-peptidase/beta-lactamase superfamily"/>
    <property type="match status" value="1"/>
</dbReference>
<dbReference type="InterPro" id="IPR001466">
    <property type="entry name" value="Beta-lactam-related"/>
</dbReference>
<organism evidence="2 3">
    <name type="scientific">Aquisalinus flavus</name>
    <dbReference type="NCBI Taxonomy" id="1526572"/>
    <lineage>
        <taxon>Bacteria</taxon>
        <taxon>Pseudomonadati</taxon>
        <taxon>Pseudomonadota</taxon>
        <taxon>Alphaproteobacteria</taxon>
        <taxon>Parvularculales</taxon>
        <taxon>Parvularculaceae</taxon>
        <taxon>Aquisalinus</taxon>
    </lineage>
</organism>
<dbReference type="EMBL" id="BMGH01000001">
    <property type="protein sequence ID" value="GGD16214.1"/>
    <property type="molecule type" value="Genomic_DNA"/>
</dbReference>